<name>B4ISB7_DROPE</name>
<keyword evidence="3" id="KW-1185">Reference proteome</keyword>
<dbReference type="HOGENOM" id="CLU_1972784_0_0_1"/>
<evidence type="ECO:0000313" key="3">
    <source>
        <dbReference type="Proteomes" id="UP000008744"/>
    </source>
</evidence>
<accession>B4ISB7</accession>
<feature type="region of interest" description="Disordered" evidence="1">
    <location>
        <begin position="18"/>
        <end position="127"/>
    </location>
</feature>
<dbReference type="AlphaFoldDB" id="B4ISB7"/>
<evidence type="ECO:0000313" key="2">
    <source>
        <dbReference type="EMBL" id="EDW25691.1"/>
    </source>
</evidence>
<organism evidence="3">
    <name type="scientific">Drosophila persimilis</name>
    <name type="common">Fruit fly</name>
    <dbReference type="NCBI Taxonomy" id="7234"/>
    <lineage>
        <taxon>Eukaryota</taxon>
        <taxon>Metazoa</taxon>
        <taxon>Ecdysozoa</taxon>
        <taxon>Arthropoda</taxon>
        <taxon>Hexapoda</taxon>
        <taxon>Insecta</taxon>
        <taxon>Pterygota</taxon>
        <taxon>Neoptera</taxon>
        <taxon>Endopterygota</taxon>
        <taxon>Diptera</taxon>
        <taxon>Brachycera</taxon>
        <taxon>Muscomorpha</taxon>
        <taxon>Ephydroidea</taxon>
        <taxon>Drosophilidae</taxon>
        <taxon>Drosophila</taxon>
        <taxon>Sophophora</taxon>
    </lineage>
</organism>
<feature type="compositionally biased region" description="Polar residues" evidence="1">
    <location>
        <begin position="41"/>
        <end position="65"/>
    </location>
</feature>
<protein>
    <submittedName>
        <fullName evidence="2">GL21418</fullName>
    </submittedName>
</protein>
<gene>
    <name evidence="2" type="primary">Dper\GL21418</name>
    <name evidence="2" type="ORF">Dper_GL21418</name>
</gene>
<proteinExistence type="predicted"/>
<reference evidence="2 3" key="1">
    <citation type="journal article" date="2007" name="Nature">
        <title>Evolution of genes and genomes on the Drosophila phylogeny.</title>
        <authorList>
            <consortium name="Drosophila 12 Genomes Consortium"/>
            <person name="Clark A.G."/>
            <person name="Eisen M.B."/>
            <person name="Smith D.R."/>
            <person name="Bergman C.M."/>
            <person name="Oliver B."/>
            <person name="Markow T.A."/>
            <person name="Kaufman T.C."/>
            <person name="Kellis M."/>
            <person name="Gelbart W."/>
            <person name="Iyer V.N."/>
            <person name="Pollard D.A."/>
            <person name="Sackton T.B."/>
            <person name="Larracuente A.M."/>
            <person name="Singh N.D."/>
            <person name="Abad J.P."/>
            <person name="Abt D.N."/>
            <person name="Adryan B."/>
            <person name="Aguade M."/>
            <person name="Akashi H."/>
            <person name="Anderson W.W."/>
            <person name="Aquadro C.F."/>
            <person name="Ardell D.H."/>
            <person name="Arguello R."/>
            <person name="Artieri C.G."/>
            <person name="Barbash D.A."/>
            <person name="Barker D."/>
            <person name="Barsanti P."/>
            <person name="Batterham P."/>
            <person name="Batzoglou S."/>
            <person name="Begun D."/>
            <person name="Bhutkar A."/>
            <person name="Blanco E."/>
            <person name="Bosak S.A."/>
            <person name="Bradley R.K."/>
            <person name="Brand A.D."/>
            <person name="Brent M.R."/>
            <person name="Brooks A.N."/>
            <person name="Brown R.H."/>
            <person name="Butlin R.K."/>
            <person name="Caggese C."/>
            <person name="Calvi B.R."/>
            <person name="Bernardo de Carvalho A."/>
            <person name="Caspi A."/>
            <person name="Castrezana S."/>
            <person name="Celniker S.E."/>
            <person name="Chang J.L."/>
            <person name="Chapple C."/>
            <person name="Chatterji S."/>
            <person name="Chinwalla A."/>
            <person name="Civetta A."/>
            <person name="Clifton S.W."/>
            <person name="Comeron J.M."/>
            <person name="Costello J.C."/>
            <person name="Coyne J.A."/>
            <person name="Daub J."/>
            <person name="David R.G."/>
            <person name="Delcher A.L."/>
            <person name="Delehaunty K."/>
            <person name="Do C.B."/>
            <person name="Ebling H."/>
            <person name="Edwards K."/>
            <person name="Eickbush T."/>
            <person name="Evans J.D."/>
            <person name="Filipski A."/>
            <person name="Findeiss S."/>
            <person name="Freyhult E."/>
            <person name="Fulton L."/>
            <person name="Fulton R."/>
            <person name="Garcia A.C."/>
            <person name="Gardiner A."/>
            <person name="Garfield D.A."/>
            <person name="Garvin B.E."/>
            <person name="Gibson G."/>
            <person name="Gilbert D."/>
            <person name="Gnerre S."/>
            <person name="Godfrey J."/>
            <person name="Good R."/>
            <person name="Gotea V."/>
            <person name="Gravely B."/>
            <person name="Greenberg A.J."/>
            <person name="Griffiths-Jones S."/>
            <person name="Gross S."/>
            <person name="Guigo R."/>
            <person name="Gustafson E.A."/>
            <person name="Haerty W."/>
            <person name="Hahn M.W."/>
            <person name="Halligan D.L."/>
            <person name="Halpern A.L."/>
            <person name="Halter G.M."/>
            <person name="Han M.V."/>
            <person name="Heger A."/>
            <person name="Hillier L."/>
            <person name="Hinrichs A.S."/>
            <person name="Holmes I."/>
            <person name="Hoskins R.A."/>
            <person name="Hubisz M.J."/>
            <person name="Hultmark D."/>
            <person name="Huntley M.A."/>
            <person name="Jaffe D.B."/>
            <person name="Jagadeeshan S."/>
            <person name="Jeck W.R."/>
            <person name="Johnson J."/>
            <person name="Jones C.D."/>
            <person name="Jordan W.C."/>
            <person name="Karpen G.H."/>
            <person name="Kataoka E."/>
            <person name="Keightley P.D."/>
            <person name="Kheradpour P."/>
            <person name="Kirkness E.F."/>
            <person name="Koerich L.B."/>
            <person name="Kristiansen K."/>
            <person name="Kudrna D."/>
            <person name="Kulathinal R.J."/>
            <person name="Kumar S."/>
            <person name="Kwok R."/>
            <person name="Lander E."/>
            <person name="Langley C.H."/>
            <person name="Lapoint R."/>
            <person name="Lazzaro B.P."/>
            <person name="Lee S.J."/>
            <person name="Levesque L."/>
            <person name="Li R."/>
            <person name="Lin C.F."/>
            <person name="Lin M.F."/>
            <person name="Lindblad-Toh K."/>
            <person name="Llopart A."/>
            <person name="Long M."/>
            <person name="Low L."/>
            <person name="Lozovsky E."/>
            <person name="Lu J."/>
            <person name="Luo M."/>
            <person name="Machado C.A."/>
            <person name="Makalowski W."/>
            <person name="Marzo M."/>
            <person name="Matsuda M."/>
            <person name="Matzkin L."/>
            <person name="McAllister B."/>
            <person name="McBride C.S."/>
            <person name="McKernan B."/>
            <person name="McKernan K."/>
            <person name="Mendez-Lago M."/>
            <person name="Minx P."/>
            <person name="Mollenhauer M.U."/>
            <person name="Montooth K."/>
            <person name="Mount S.M."/>
            <person name="Mu X."/>
            <person name="Myers E."/>
            <person name="Negre B."/>
            <person name="Newfeld S."/>
            <person name="Nielsen R."/>
            <person name="Noor M.A."/>
            <person name="O'Grady P."/>
            <person name="Pachter L."/>
            <person name="Papaceit M."/>
            <person name="Parisi M.J."/>
            <person name="Parisi M."/>
            <person name="Parts L."/>
            <person name="Pedersen J.S."/>
            <person name="Pesole G."/>
            <person name="Phillippy A.M."/>
            <person name="Ponting C.P."/>
            <person name="Pop M."/>
            <person name="Porcelli D."/>
            <person name="Powell J.R."/>
            <person name="Prohaska S."/>
            <person name="Pruitt K."/>
            <person name="Puig M."/>
            <person name="Quesneville H."/>
            <person name="Ram K.R."/>
            <person name="Rand D."/>
            <person name="Rasmussen M.D."/>
            <person name="Reed L.K."/>
            <person name="Reenan R."/>
            <person name="Reily A."/>
            <person name="Remington K.A."/>
            <person name="Rieger T.T."/>
            <person name="Ritchie M.G."/>
            <person name="Robin C."/>
            <person name="Rogers Y.H."/>
            <person name="Rohde C."/>
            <person name="Rozas J."/>
            <person name="Rubenfield M.J."/>
            <person name="Ruiz A."/>
            <person name="Russo S."/>
            <person name="Salzberg S.L."/>
            <person name="Sanchez-Gracia A."/>
            <person name="Saranga D.J."/>
            <person name="Sato H."/>
            <person name="Schaeffer S.W."/>
            <person name="Schatz M.C."/>
            <person name="Schlenke T."/>
            <person name="Schwartz R."/>
            <person name="Segarra C."/>
            <person name="Singh R.S."/>
            <person name="Sirot L."/>
            <person name="Sirota M."/>
            <person name="Sisneros N.B."/>
            <person name="Smith C.D."/>
            <person name="Smith T.F."/>
            <person name="Spieth J."/>
            <person name="Stage D.E."/>
            <person name="Stark A."/>
            <person name="Stephan W."/>
            <person name="Strausberg R.L."/>
            <person name="Strempel S."/>
            <person name="Sturgill D."/>
            <person name="Sutton G."/>
            <person name="Sutton G.G."/>
            <person name="Tao W."/>
            <person name="Teichmann S."/>
            <person name="Tobari Y.N."/>
            <person name="Tomimura Y."/>
            <person name="Tsolas J.M."/>
            <person name="Valente V.L."/>
            <person name="Venter E."/>
            <person name="Venter J.C."/>
            <person name="Vicario S."/>
            <person name="Vieira F.G."/>
            <person name="Vilella A.J."/>
            <person name="Villasante A."/>
            <person name="Walenz B."/>
            <person name="Wang J."/>
            <person name="Wasserman M."/>
            <person name="Watts T."/>
            <person name="Wilson D."/>
            <person name="Wilson R.K."/>
            <person name="Wing R.A."/>
            <person name="Wolfner M.F."/>
            <person name="Wong A."/>
            <person name="Wong G.K."/>
            <person name="Wu C.I."/>
            <person name="Wu G."/>
            <person name="Yamamoto D."/>
            <person name="Yang H.P."/>
            <person name="Yang S.P."/>
            <person name="Yorke J.A."/>
            <person name="Yoshida K."/>
            <person name="Zdobnov E."/>
            <person name="Zhang P."/>
            <person name="Zhang Y."/>
            <person name="Zimin A.V."/>
            <person name="Baldwin J."/>
            <person name="Abdouelleil A."/>
            <person name="Abdulkadir J."/>
            <person name="Abebe A."/>
            <person name="Abera B."/>
            <person name="Abreu J."/>
            <person name="Acer S.C."/>
            <person name="Aftuck L."/>
            <person name="Alexander A."/>
            <person name="An P."/>
            <person name="Anderson E."/>
            <person name="Anderson S."/>
            <person name="Arachi H."/>
            <person name="Azer M."/>
            <person name="Bachantsang P."/>
            <person name="Barry A."/>
            <person name="Bayul T."/>
            <person name="Berlin A."/>
            <person name="Bessette D."/>
            <person name="Bloom T."/>
            <person name="Blye J."/>
            <person name="Boguslavskiy L."/>
            <person name="Bonnet C."/>
            <person name="Boukhgalter B."/>
            <person name="Bourzgui I."/>
            <person name="Brown A."/>
            <person name="Cahill P."/>
            <person name="Channer S."/>
            <person name="Cheshatsang Y."/>
            <person name="Chuda L."/>
            <person name="Citroen M."/>
            <person name="Collymore A."/>
            <person name="Cooke P."/>
            <person name="Costello M."/>
            <person name="D'Aco K."/>
            <person name="Daza R."/>
            <person name="De Haan G."/>
            <person name="DeGray S."/>
            <person name="DeMaso C."/>
            <person name="Dhargay N."/>
            <person name="Dooley K."/>
            <person name="Dooley E."/>
            <person name="Doricent M."/>
            <person name="Dorje P."/>
            <person name="Dorjee K."/>
            <person name="Dupes A."/>
            <person name="Elong R."/>
            <person name="Falk J."/>
            <person name="Farina A."/>
            <person name="Faro S."/>
            <person name="Ferguson D."/>
            <person name="Fisher S."/>
            <person name="Foley C.D."/>
            <person name="Franke A."/>
            <person name="Friedrich D."/>
            <person name="Gadbois L."/>
            <person name="Gearin G."/>
            <person name="Gearin C.R."/>
            <person name="Giannoukos G."/>
            <person name="Goode T."/>
            <person name="Graham J."/>
            <person name="Grandbois E."/>
            <person name="Grewal S."/>
            <person name="Gyaltsen K."/>
            <person name="Hafez N."/>
            <person name="Hagos B."/>
            <person name="Hall J."/>
            <person name="Henson C."/>
            <person name="Hollinger A."/>
            <person name="Honan T."/>
            <person name="Huard M.D."/>
            <person name="Hughes L."/>
            <person name="Hurhula B."/>
            <person name="Husby M.E."/>
            <person name="Kamat A."/>
            <person name="Kanga B."/>
            <person name="Kashin S."/>
            <person name="Khazanovich D."/>
            <person name="Kisner P."/>
            <person name="Lance K."/>
            <person name="Lara M."/>
            <person name="Lee W."/>
            <person name="Lennon N."/>
            <person name="Letendre F."/>
            <person name="LeVine R."/>
            <person name="Lipovsky A."/>
            <person name="Liu X."/>
            <person name="Liu J."/>
            <person name="Liu S."/>
            <person name="Lokyitsang T."/>
            <person name="Lokyitsang Y."/>
            <person name="Lubonja R."/>
            <person name="Lui A."/>
            <person name="MacDonald P."/>
            <person name="Magnisalis V."/>
            <person name="Maru K."/>
            <person name="Matthews C."/>
            <person name="McCusker W."/>
            <person name="McDonough S."/>
            <person name="Mehta T."/>
            <person name="Meldrim J."/>
            <person name="Meneus L."/>
            <person name="Mihai O."/>
            <person name="Mihalev A."/>
            <person name="Mihova T."/>
            <person name="Mittelman R."/>
            <person name="Mlenga V."/>
            <person name="Montmayeur A."/>
            <person name="Mulrain L."/>
            <person name="Navidi A."/>
            <person name="Naylor J."/>
            <person name="Negash T."/>
            <person name="Nguyen T."/>
            <person name="Nguyen N."/>
            <person name="Nicol R."/>
            <person name="Norbu C."/>
            <person name="Norbu N."/>
            <person name="Novod N."/>
            <person name="O'Neill B."/>
            <person name="Osman S."/>
            <person name="Markiewicz E."/>
            <person name="Oyono O.L."/>
            <person name="Patti C."/>
            <person name="Phunkhang P."/>
            <person name="Pierre F."/>
            <person name="Priest M."/>
            <person name="Raghuraman S."/>
            <person name="Rege F."/>
            <person name="Reyes R."/>
            <person name="Rise C."/>
            <person name="Rogov P."/>
            <person name="Ross K."/>
            <person name="Ryan E."/>
            <person name="Settipalli S."/>
            <person name="Shea T."/>
            <person name="Sherpa N."/>
            <person name="Shi L."/>
            <person name="Shih D."/>
            <person name="Sparrow T."/>
            <person name="Spaulding J."/>
            <person name="Stalker J."/>
            <person name="Stange-Thomann N."/>
            <person name="Stavropoulos S."/>
            <person name="Stone C."/>
            <person name="Strader C."/>
            <person name="Tesfaye S."/>
            <person name="Thomson T."/>
            <person name="Thoulutsang Y."/>
            <person name="Thoulutsang D."/>
            <person name="Topham K."/>
            <person name="Topping I."/>
            <person name="Tsamla T."/>
            <person name="Vassiliev H."/>
            <person name="Vo A."/>
            <person name="Wangchuk T."/>
            <person name="Wangdi T."/>
            <person name="Weiand M."/>
            <person name="Wilkinson J."/>
            <person name="Wilson A."/>
            <person name="Yadav S."/>
            <person name="Young G."/>
            <person name="Yu Q."/>
            <person name="Zembek L."/>
            <person name="Zhong D."/>
            <person name="Zimmer A."/>
            <person name="Zwirko Z."/>
            <person name="Jaffe D.B."/>
            <person name="Alvarez P."/>
            <person name="Brockman W."/>
            <person name="Butler J."/>
            <person name="Chin C."/>
            <person name="Gnerre S."/>
            <person name="Grabherr M."/>
            <person name="Kleber M."/>
            <person name="Mauceli E."/>
            <person name="MacCallum I."/>
        </authorList>
    </citation>
    <scope>NUCLEOTIDE SEQUENCE [LARGE SCALE GENOMIC DNA]</scope>
    <source>
        <strain evidence="3">MSH-3 / Tucson 14011-0111.49</strain>
    </source>
</reference>
<feature type="compositionally biased region" description="Polar residues" evidence="1">
    <location>
        <begin position="96"/>
        <end position="109"/>
    </location>
</feature>
<dbReference type="EMBL" id="CH699177">
    <property type="protein sequence ID" value="EDW25691.1"/>
    <property type="molecule type" value="Genomic_DNA"/>
</dbReference>
<sequence>MPTVSAFNNNYNSHNLHSHQNHNNHQVPPTKRIYGGVPKTEPSSRVYTATHPSPTTIQMPQSSGATPHILGDQQLGIATSKLPMPHARHYSAMQKHPQSTKKTSQSGRNSEPDRSPDPHTKPKGANY</sequence>
<dbReference type="Proteomes" id="UP000008744">
    <property type="component" value="Unassembled WGS sequence"/>
</dbReference>
<evidence type="ECO:0000256" key="1">
    <source>
        <dbReference type="SAM" id="MobiDB-lite"/>
    </source>
</evidence>
<feature type="compositionally biased region" description="Basic and acidic residues" evidence="1">
    <location>
        <begin position="110"/>
        <end position="120"/>
    </location>
</feature>